<name>A0A545SKR9_9GAMM</name>
<dbReference type="InterPro" id="IPR051917">
    <property type="entry name" value="Transposase-Integrase"/>
</dbReference>
<feature type="non-terminal residue" evidence="1">
    <location>
        <position position="1"/>
    </location>
</feature>
<evidence type="ECO:0000313" key="2">
    <source>
        <dbReference type="EMBL" id="TQV69860.1"/>
    </source>
</evidence>
<organism evidence="1 3">
    <name type="scientific">Exilibacterium tricleocarpae</name>
    <dbReference type="NCBI Taxonomy" id="2591008"/>
    <lineage>
        <taxon>Bacteria</taxon>
        <taxon>Pseudomonadati</taxon>
        <taxon>Pseudomonadota</taxon>
        <taxon>Gammaproteobacteria</taxon>
        <taxon>Cellvibrionales</taxon>
        <taxon>Cellvibrionaceae</taxon>
        <taxon>Exilibacterium</taxon>
    </lineage>
</organism>
<dbReference type="PANTHER" id="PTHR10948">
    <property type="entry name" value="TRANSPOSASE"/>
    <property type="match status" value="1"/>
</dbReference>
<gene>
    <name evidence="2" type="ORF">FKG94_22165</name>
    <name evidence="1" type="ORF">FKG94_28545</name>
</gene>
<accession>A0A545SKR9</accession>
<dbReference type="AlphaFoldDB" id="A0A545SKR9"/>
<dbReference type="GO" id="GO:0005829">
    <property type="term" value="C:cytosol"/>
    <property type="evidence" value="ECO:0007669"/>
    <property type="project" value="TreeGrafter"/>
</dbReference>
<dbReference type="SUPFAM" id="SSF53098">
    <property type="entry name" value="Ribonuclease H-like"/>
    <property type="match status" value="1"/>
</dbReference>
<dbReference type="PANTHER" id="PTHR10948:SF23">
    <property type="entry name" value="TRANSPOSASE INSI FOR INSERTION SEQUENCE ELEMENT IS30A-RELATED"/>
    <property type="match status" value="1"/>
</dbReference>
<dbReference type="Proteomes" id="UP000319732">
    <property type="component" value="Unassembled WGS sequence"/>
</dbReference>
<dbReference type="GO" id="GO:0004803">
    <property type="term" value="F:transposase activity"/>
    <property type="evidence" value="ECO:0007669"/>
    <property type="project" value="TreeGrafter"/>
</dbReference>
<comment type="caution">
    <text evidence="1">The sequence shown here is derived from an EMBL/GenBank/DDBJ whole genome shotgun (WGS) entry which is preliminary data.</text>
</comment>
<evidence type="ECO:0000313" key="3">
    <source>
        <dbReference type="Proteomes" id="UP000319732"/>
    </source>
</evidence>
<keyword evidence="3" id="KW-1185">Reference proteome</keyword>
<protein>
    <submittedName>
        <fullName evidence="1">IS30 family transposase</fullName>
    </submittedName>
</protein>
<proteinExistence type="predicted"/>
<evidence type="ECO:0000313" key="1">
    <source>
        <dbReference type="EMBL" id="TQV65577.1"/>
    </source>
</evidence>
<sequence>TNGLLRQYFPKGTYLSDYPQSYLNKIASKLNNRPRKTLGYRSPAAMLNEMLR</sequence>
<dbReference type="EMBL" id="VHSG01000074">
    <property type="protein sequence ID" value="TQV65577.1"/>
    <property type="molecule type" value="Genomic_DNA"/>
</dbReference>
<dbReference type="InterPro" id="IPR012337">
    <property type="entry name" value="RNaseH-like_sf"/>
</dbReference>
<reference evidence="1 3" key="1">
    <citation type="submission" date="2019-06" db="EMBL/GenBank/DDBJ databases">
        <title>Whole genome sequence for Cellvibrionaceae sp. R142.</title>
        <authorList>
            <person name="Wang G."/>
        </authorList>
    </citation>
    <scope>NUCLEOTIDE SEQUENCE [LARGE SCALE GENOMIC DNA]</scope>
    <source>
        <strain evidence="1 3">R142</strain>
    </source>
</reference>
<dbReference type="GO" id="GO:0032196">
    <property type="term" value="P:transposition"/>
    <property type="evidence" value="ECO:0007669"/>
    <property type="project" value="TreeGrafter"/>
</dbReference>
<dbReference type="EMBL" id="VHSG01000026">
    <property type="protein sequence ID" value="TQV69860.1"/>
    <property type="molecule type" value="Genomic_DNA"/>
</dbReference>